<dbReference type="AlphaFoldDB" id="A0A1I0GIS8"/>
<evidence type="ECO:0000256" key="6">
    <source>
        <dbReference type="ARBA" id="ARBA00022741"/>
    </source>
</evidence>
<dbReference type="NCBIfam" id="TIGR00097">
    <property type="entry name" value="HMP-P_kinase"/>
    <property type="match status" value="1"/>
</dbReference>
<evidence type="ECO:0000256" key="8">
    <source>
        <dbReference type="ARBA" id="ARBA00022840"/>
    </source>
</evidence>
<dbReference type="CDD" id="cd01169">
    <property type="entry name" value="HMPP_kinase"/>
    <property type="match status" value="1"/>
</dbReference>
<dbReference type="InterPro" id="IPR004399">
    <property type="entry name" value="HMP/HMP-P_kinase_dom"/>
</dbReference>
<dbReference type="GO" id="GO:0009228">
    <property type="term" value="P:thiamine biosynthetic process"/>
    <property type="evidence" value="ECO:0007669"/>
    <property type="project" value="UniProtKB-KW"/>
</dbReference>
<keyword evidence="7 11" id="KW-0418">Kinase</keyword>
<evidence type="ECO:0000256" key="4">
    <source>
        <dbReference type="ARBA" id="ARBA00004769"/>
    </source>
</evidence>
<dbReference type="GO" id="GO:0008972">
    <property type="term" value="F:phosphomethylpyrimidine kinase activity"/>
    <property type="evidence" value="ECO:0007669"/>
    <property type="project" value="UniProtKB-EC"/>
</dbReference>
<organism evidence="11 12">
    <name type="scientific">Geodermatophilus poikilotrophus</name>
    <dbReference type="NCBI Taxonomy" id="1333667"/>
    <lineage>
        <taxon>Bacteria</taxon>
        <taxon>Bacillati</taxon>
        <taxon>Actinomycetota</taxon>
        <taxon>Actinomycetes</taxon>
        <taxon>Geodermatophilales</taxon>
        <taxon>Geodermatophilaceae</taxon>
        <taxon>Geodermatophilus</taxon>
    </lineage>
</organism>
<keyword evidence="9" id="KW-0784">Thiamine biosynthesis</keyword>
<dbReference type="GO" id="GO:0005524">
    <property type="term" value="F:ATP binding"/>
    <property type="evidence" value="ECO:0007669"/>
    <property type="project" value="UniProtKB-KW"/>
</dbReference>
<evidence type="ECO:0000256" key="7">
    <source>
        <dbReference type="ARBA" id="ARBA00022777"/>
    </source>
</evidence>
<feature type="domain" description="Pyridoxamine kinase/Phosphomethylpyrimidine kinase" evidence="10">
    <location>
        <begin position="18"/>
        <end position="267"/>
    </location>
</feature>
<evidence type="ECO:0000256" key="9">
    <source>
        <dbReference type="ARBA" id="ARBA00022977"/>
    </source>
</evidence>
<evidence type="ECO:0000256" key="1">
    <source>
        <dbReference type="ARBA" id="ARBA00000151"/>
    </source>
</evidence>
<comment type="catalytic activity">
    <reaction evidence="1">
        <text>4-amino-5-hydroxymethyl-2-methylpyrimidine + ATP = 4-amino-2-methyl-5-(phosphooxymethyl)pyrimidine + ADP + H(+)</text>
        <dbReference type="Rhea" id="RHEA:23096"/>
        <dbReference type="ChEBI" id="CHEBI:15378"/>
        <dbReference type="ChEBI" id="CHEBI:16892"/>
        <dbReference type="ChEBI" id="CHEBI:30616"/>
        <dbReference type="ChEBI" id="CHEBI:58354"/>
        <dbReference type="ChEBI" id="CHEBI:456216"/>
        <dbReference type="EC" id="2.7.1.49"/>
    </reaction>
</comment>
<protein>
    <submittedName>
        <fullName evidence="11">Hydroxymethylpyrimidine/phosphomethylpyrimidine kinase</fullName>
    </submittedName>
</protein>
<evidence type="ECO:0000313" key="11">
    <source>
        <dbReference type="EMBL" id="SET71067.1"/>
    </source>
</evidence>
<name>A0A1I0GIS8_9ACTN</name>
<dbReference type="GO" id="GO:0008902">
    <property type="term" value="F:hydroxymethylpyrimidine kinase activity"/>
    <property type="evidence" value="ECO:0007669"/>
    <property type="project" value="UniProtKB-EC"/>
</dbReference>
<keyword evidence="8" id="KW-0067">ATP-binding</keyword>
<dbReference type="GO" id="GO:0005829">
    <property type="term" value="C:cytosol"/>
    <property type="evidence" value="ECO:0007669"/>
    <property type="project" value="TreeGrafter"/>
</dbReference>
<accession>A0A1I0GIS8</accession>
<dbReference type="PANTHER" id="PTHR20858:SF17">
    <property type="entry name" value="HYDROXYMETHYLPYRIMIDINE_PHOSPHOMETHYLPYRIMIDINE KINASE THI20-RELATED"/>
    <property type="match status" value="1"/>
</dbReference>
<dbReference type="FunFam" id="3.40.1190.20:FF:000003">
    <property type="entry name" value="Phosphomethylpyrimidine kinase ThiD"/>
    <property type="match status" value="1"/>
</dbReference>
<dbReference type="InterPro" id="IPR029056">
    <property type="entry name" value="Ribokinase-like"/>
</dbReference>
<gene>
    <name evidence="11" type="ORF">SAMN04488546_3330</name>
</gene>
<dbReference type="Proteomes" id="UP000198507">
    <property type="component" value="Unassembled WGS sequence"/>
</dbReference>
<reference evidence="12" key="1">
    <citation type="submission" date="2016-10" db="EMBL/GenBank/DDBJ databases">
        <authorList>
            <person name="Varghese N."/>
            <person name="Submissions S."/>
        </authorList>
    </citation>
    <scope>NUCLEOTIDE SEQUENCE [LARGE SCALE GENOMIC DNA]</scope>
    <source>
        <strain evidence="12">DSM 44209</strain>
    </source>
</reference>
<evidence type="ECO:0000313" key="12">
    <source>
        <dbReference type="Proteomes" id="UP000198507"/>
    </source>
</evidence>
<dbReference type="SUPFAM" id="SSF53613">
    <property type="entry name" value="Ribokinase-like"/>
    <property type="match status" value="1"/>
</dbReference>
<dbReference type="PANTHER" id="PTHR20858">
    <property type="entry name" value="PHOSPHOMETHYLPYRIMIDINE KINASE"/>
    <property type="match status" value="1"/>
</dbReference>
<proteinExistence type="predicted"/>
<dbReference type="Pfam" id="PF08543">
    <property type="entry name" value="Phos_pyr_kin"/>
    <property type="match status" value="1"/>
</dbReference>
<evidence type="ECO:0000259" key="10">
    <source>
        <dbReference type="Pfam" id="PF08543"/>
    </source>
</evidence>
<dbReference type="Gene3D" id="3.40.1190.20">
    <property type="match status" value="1"/>
</dbReference>
<dbReference type="GO" id="GO:0009229">
    <property type="term" value="P:thiamine diphosphate biosynthetic process"/>
    <property type="evidence" value="ECO:0007669"/>
    <property type="project" value="UniProtKB-UniPathway"/>
</dbReference>
<dbReference type="InterPro" id="IPR013749">
    <property type="entry name" value="PM/HMP-P_kinase-1"/>
</dbReference>
<comment type="catalytic activity">
    <reaction evidence="2">
        <text>4-amino-2-methyl-5-(phosphooxymethyl)pyrimidine + ATP = 4-amino-2-methyl-5-(diphosphooxymethyl)pyrimidine + ADP</text>
        <dbReference type="Rhea" id="RHEA:19893"/>
        <dbReference type="ChEBI" id="CHEBI:30616"/>
        <dbReference type="ChEBI" id="CHEBI:57841"/>
        <dbReference type="ChEBI" id="CHEBI:58354"/>
        <dbReference type="ChEBI" id="CHEBI:456216"/>
        <dbReference type="EC" id="2.7.4.7"/>
    </reaction>
</comment>
<evidence type="ECO:0000256" key="5">
    <source>
        <dbReference type="ARBA" id="ARBA00022679"/>
    </source>
</evidence>
<evidence type="ECO:0000256" key="3">
    <source>
        <dbReference type="ARBA" id="ARBA00003848"/>
    </source>
</evidence>
<dbReference type="EMBL" id="FOIE01000007">
    <property type="protein sequence ID" value="SET71067.1"/>
    <property type="molecule type" value="Genomic_DNA"/>
</dbReference>
<dbReference type="OrthoDB" id="34166at2"/>
<dbReference type="RefSeq" id="WP_091445986.1">
    <property type="nucleotide sequence ID" value="NZ_FOIE01000007.1"/>
</dbReference>
<comment type="pathway">
    <text evidence="4">Cofactor biosynthesis; thiamine diphosphate biosynthesis; 4-amino-2-methyl-5-diphosphomethylpyrimidine from 5-amino-1-(5-phospho-D-ribosyl)imidazole: step 3/3.</text>
</comment>
<keyword evidence="6" id="KW-0547">Nucleotide-binding</keyword>
<keyword evidence="12" id="KW-1185">Reference proteome</keyword>
<evidence type="ECO:0000256" key="2">
    <source>
        <dbReference type="ARBA" id="ARBA00000565"/>
    </source>
</evidence>
<comment type="function">
    <text evidence="3">Catalyzes the phosphorylation of hydroxymethylpyrimidine phosphate (HMP-P) to HMP-PP, and of HMP to HMP-P.</text>
</comment>
<dbReference type="UniPathway" id="UPA00060">
    <property type="reaction ID" value="UER00138"/>
</dbReference>
<keyword evidence="5" id="KW-0808">Transferase</keyword>
<sequence length="278" mass="28143">MSGGRAAVPTALTVAGSDPSGGAGIQADLKTFSALGVYGTAVLTALTAQNTRGVTGVHGVPPEFVAEQLSTLFADVEVHATKLGMLGTADVVRAVAAGLAGHPGGPVVCDPVMVATSGDRLIDDAAVDAVRSDLLPLADLVTPNVPEAAVLLDAPPATDVDQLPGQATALLALGPRAVLLKGGHLGGEESVDVLATADGVTVTRRARVDTRSTHGTGCTLSSALAALAARHRTDDWTRLVDPARDYLHRALEAGESLGVGSGHGPVHHFAGIWEPRPR</sequence>